<protein>
    <submittedName>
        <fullName evidence="2">Amidohydrolase family protein</fullName>
    </submittedName>
</protein>
<comment type="caution">
    <text evidence="2">The sequence shown here is derived from an EMBL/GenBank/DDBJ whole genome shotgun (WGS) entry which is preliminary data.</text>
</comment>
<feature type="domain" description="Amidohydrolase-related" evidence="1">
    <location>
        <begin position="42"/>
        <end position="331"/>
    </location>
</feature>
<accession>A0ABW3QWJ4</accession>
<dbReference type="EMBL" id="JBHTLK010000088">
    <property type="protein sequence ID" value="MFD1149045.1"/>
    <property type="molecule type" value="Genomic_DNA"/>
</dbReference>
<dbReference type="Gene3D" id="3.20.20.140">
    <property type="entry name" value="Metal-dependent hydrolases"/>
    <property type="match status" value="1"/>
</dbReference>
<dbReference type="InterPro" id="IPR011059">
    <property type="entry name" value="Metal-dep_hydrolase_composite"/>
</dbReference>
<dbReference type="SUPFAM" id="SSF51556">
    <property type="entry name" value="Metallo-dependent hydrolases"/>
    <property type="match status" value="1"/>
</dbReference>
<sequence>MPLHFRGVLLPDDEPRDLWVLGDRVTFERPSGDWTTVVDGGYLLPGLVDVHTHPGSSYDGGFDAADFTAHCLDHLRAGVTALRFPGLSASAEIPDDPRLPRMVGGGRWLAWSGLSDHAPFHVVVDDLVAEAVADATRTGWCKVFCDWDFEDEPVPADLLRDVVAAVRSAGGRVAAHAQSSRGALNAAAAGVDSVEHGMGMPAEAIPLMAGHGAAYVPTLTTFAESAGWREERGRPRDRLWLAGYRTMVERVADAHDAGVTVLAGTDRSAFGVVADEVDCLIRAGLPPATAVGAASWTARAWLGLPNHVEGAPADLTAYPADPRAVPAVLRRPGAVVSRGRVVA</sequence>
<name>A0ABW3QWJ4_9PSEU</name>
<keyword evidence="3" id="KW-1185">Reference proteome</keyword>
<dbReference type="RefSeq" id="WP_380724461.1">
    <property type="nucleotide sequence ID" value="NZ_JBHTLK010000088.1"/>
</dbReference>
<dbReference type="InterPro" id="IPR032466">
    <property type="entry name" value="Metal_Hydrolase"/>
</dbReference>
<dbReference type="Pfam" id="PF01979">
    <property type="entry name" value="Amidohydro_1"/>
    <property type="match status" value="1"/>
</dbReference>
<evidence type="ECO:0000259" key="1">
    <source>
        <dbReference type="Pfam" id="PF01979"/>
    </source>
</evidence>
<organism evidence="2 3">
    <name type="scientific">Saccharothrix hoggarensis</name>
    <dbReference type="NCBI Taxonomy" id="913853"/>
    <lineage>
        <taxon>Bacteria</taxon>
        <taxon>Bacillati</taxon>
        <taxon>Actinomycetota</taxon>
        <taxon>Actinomycetes</taxon>
        <taxon>Pseudonocardiales</taxon>
        <taxon>Pseudonocardiaceae</taxon>
        <taxon>Saccharothrix</taxon>
    </lineage>
</organism>
<dbReference type="PANTHER" id="PTHR43135">
    <property type="entry name" value="ALPHA-D-RIBOSE 1-METHYLPHOSPHONATE 5-TRIPHOSPHATE DIPHOSPHATASE"/>
    <property type="match status" value="1"/>
</dbReference>
<dbReference type="Gene3D" id="2.30.40.10">
    <property type="entry name" value="Urease, subunit C, domain 1"/>
    <property type="match status" value="1"/>
</dbReference>
<proteinExistence type="predicted"/>
<evidence type="ECO:0000313" key="2">
    <source>
        <dbReference type="EMBL" id="MFD1149045.1"/>
    </source>
</evidence>
<dbReference type="Proteomes" id="UP001597168">
    <property type="component" value="Unassembled WGS sequence"/>
</dbReference>
<dbReference type="PANTHER" id="PTHR43135:SF4">
    <property type="entry name" value="AMIDOHYDROLASE-RELATED DOMAIN-CONTAINING PROTEIN"/>
    <property type="match status" value="1"/>
</dbReference>
<dbReference type="InterPro" id="IPR006680">
    <property type="entry name" value="Amidohydro-rel"/>
</dbReference>
<gene>
    <name evidence="2" type="ORF">ACFQ3T_18090</name>
</gene>
<dbReference type="InterPro" id="IPR051781">
    <property type="entry name" value="Metallo-dep_Hydrolase"/>
</dbReference>
<evidence type="ECO:0000313" key="3">
    <source>
        <dbReference type="Proteomes" id="UP001597168"/>
    </source>
</evidence>
<reference evidence="3" key="1">
    <citation type="journal article" date="2019" name="Int. J. Syst. Evol. Microbiol.">
        <title>The Global Catalogue of Microorganisms (GCM) 10K type strain sequencing project: providing services to taxonomists for standard genome sequencing and annotation.</title>
        <authorList>
            <consortium name="The Broad Institute Genomics Platform"/>
            <consortium name="The Broad Institute Genome Sequencing Center for Infectious Disease"/>
            <person name="Wu L."/>
            <person name="Ma J."/>
        </authorList>
    </citation>
    <scope>NUCLEOTIDE SEQUENCE [LARGE SCALE GENOMIC DNA]</scope>
    <source>
        <strain evidence="3">CCUG 60214</strain>
    </source>
</reference>